<evidence type="ECO:0000313" key="3">
    <source>
        <dbReference type="EMBL" id="CNU93470.1"/>
    </source>
</evidence>
<protein>
    <submittedName>
        <fullName evidence="1">Uncharacterized protein</fullName>
    </submittedName>
</protein>
<proteinExistence type="predicted"/>
<sequence>MVHDDLLAVAFFWRLIKLWVGIERKLQNAFVTTTEHGQRTVRRDVSNGLMMVEIVAEFCPFFLFAAHDGGDQMGVLPQVITHFRQQCGVFGKALHQNVACAVERGFRVRHAFVAINVLCRFHVRIVGRLVPEQIGQRLKAGFNGDLSTGAAFRFIGQVEVFELGLT</sequence>
<gene>
    <name evidence="1" type="ORF">ERS008198_01844</name>
    <name evidence="2" type="ORF">ERS008202_03397</name>
    <name evidence="3" type="ORF">ERS008207_03843</name>
</gene>
<reference evidence="4 5" key="1">
    <citation type="submission" date="2015-03" db="EMBL/GenBank/DDBJ databases">
        <authorList>
            <consortium name="Pathogen Informatics"/>
        </authorList>
    </citation>
    <scope>NUCLEOTIDE SEQUENCE [LARGE SCALE GENOMIC DNA]</scope>
    <source>
        <strain evidence="2 4">3476</strain>
        <strain evidence="1 5">A1104</strain>
        <strain evidence="3 6">D4891</strain>
    </source>
</reference>
<dbReference type="AlphaFoldDB" id="A0A655CDE5"/>
<evidence type="ECO:0000313" key="1">
    <source>
        <dbReference type="EMBL" id="CNU07436.1"/>
    </source>
</evidence>
<evidence type="ECO:0000313" key="2">
    <source>
        <dbReference type="EMBL" id="CNU72662.1"/>
    </source>
</evidence>
<organism evidence="1 5">
    <name type="scientific">Salmonella enterica subsp. enterica serovar Bovismorbificans</name>
    <dbReference type="NCBI Taxonomy" id="58097"/>
    <lineage>
        <taxon>Bacteria</taxon>
        <taxon>Pseudomonadati</taxon>
        <taxon>Pseudomonadota</taxon>
        <taxon>Gammaproteobacteria</taxon>
        <taxon>Enterobacterales</taxon>
        <taxon>Enterobacteriaceae</taxon>
        <taxon>Salmonella</taxon>
    </lineage>
</organism>
<evidence type="ECO:0000313" key="6">
    <source>
        <dbReference type="Proteomes" id="UP000042394"/>
    </source>
</evidence>
<name>A0A655CDE5_SALET</name>
<evidence type="ECO:0000313" key="4">
    <source>
        <dbReference type="Proteomes" id="UP000039541"/>
    </source>
</evidence>
<dbReference type="Proteomes" id="UP000042394">
    <property type="component" value="Unassembled WGS sequence"/>
</dbReference>
<dbReference type="EMBL" id="CQPC01000052">
    <property type="protein sequence ID" value="CNU72662.1"/>
    <property type="molecule type" value="Genomic_DNA"/>
</dbReference>
<dbReference type="Proteomes" id="UP000041314">
    <property type="component" value="Unassembled WGS sequence"/>
</dbReference>
<dbReference type="EMBL" id="CQPA01000010">
    <property type="protein sequence ID" value="CNU07436.1"/>
    <property type="molecule type" value="Genomic_DNA"/>
</dbReference>
<dbReference type="EMBL" id="CQPD01000047">
    <property type="protein sequence ID" value="CNU93470.1"/>
    <property type="molecule type" value="Genomic_DNA"/>
</dbReference>
<accession>A0A655CDE5</accession>
<dbReference type="Proteomes" id="UP000039541">
    <property type="component" value="Unassembled WGS sequence"/>
</dbReference>
<evidence type="ECO:0000313" key="5">
    <source>
        <dbReference type="Proteomes" id="UP000041314"/>
    </source>
</evidence>